<evidence type="ECO:0000256" key="2">
    <source>
        <dbReference type="ARBA" id="ARBA00011322"/>
    </source>
</evidence>
<comment type="subunit">
    <text evidence="2 8">Heterodimer of SbcC and SbcD.</text>
</comment>
<organism evidence="11 12">
    <name type="scientific">Paenibacillus catalpae</name>
    <dbReference type="NCBI Taxonomy" id="1045775"/>
    <lineage>
        <taxon>Bacteria</taxon>
        <taxon>Bacillati</taxon>
        <taxon>Bacillota</taxon>
        <taxon>Bacilli</taxon>
        <taxon>Bacillales</taxon>
        <taxon>Paenibacillaceae</taxon>
        <taxon>Paenibacillus</taxon>
    </lineage>
</organism>
<feature type="domain" description="Nuclease SbcCD subunit D C-terminal" evidence="10">
    <location>
        <begin position="296"/>
        <end position="385"/>
    </location>
</feature>
<dbReference type="GO" id="GO:0006260">
    <property type="term" value="P:DNA replication"/>
    <property type="evidence" value="ECO:0007669"/>
    <property type="project" value="UniProtKB-KW"/>
</dbReference>
<keyword evidence="12" id="KW-1185">Reference proteome</keyword>
<dbReference type="AlphaFoldDB" id="A0A1I1YNC0"/>
<dbReference type="EMBL" id="FOMT01000002">
    <property type="protein sequence ID" value="SFE21036.1"/>
    <property type="molecule type" value="Genomic_DNA"/>
</dbReference>
<dbReference type="GO" id="GO:0004519">
    <property type="term" value="F:endonuclease activity"/>
    <property type="evidence" value="ECO:0007669"/>
    <property type="project" value="UniProtKB-KW"/>
</dbReference>
<dbReference type="Proteomes" id="UP000198855">
    <property type="component" value="Unassembled WGS sequence"/>
</dbReference>
<keyword evidence="4 8" id="KW-0540">Nuclease</keyword>
<keyword evidence="8" id="KW-0255">Endonuclease</keyword>
<dbReference type="GO" id="GO:0008408">
    <property type="term" value="F:3'-5' exonuclease activity"/>
    <property type="evidence" value="ECO:0007669"/>
    <property type="project" value="InterPro"/>
</dbReference>
<evidence type="ECO:0000256" key="6">
    <source>
        <dbReference type="ARBA" id="ARBA00022839"/>
    </source>
</evidence>
<dbReference type="Pfam" id="PF00149">
    <property type="entry name" value="Metallophos"/>
    <property type="match status" value="1"/>
</dbReference>
<evidence type="ECO:0000256" key="1">
    <source>
        <dbReference type="ARBA" id="ARBA00010555"/>
    </source>
</evidence>
<gene>
    <name evidence="8" type="primary">sbcD</name>
    <name evidence="11" type="ORF">SAMN05216378_2728</name>
</gene>
<reference evidence="12" key="1">
    <citation type="submission" date="2016-10" db="EMBL/GenBank/DDBJ databases">
        <authorList>
            <person name="Varghese N."/>
            <person name="Submissions S."/>
        </authorList>
    </citation>
    <scope>NUCLEOTIDE SEQUENCE [LARGE SCALE GENOMIC DNA]</scope>
    <source>
        <strain evidence="12">CGMCC 1.10784</strain>
    </source>
</reference>
<dbReference type="InterPro" id="IPR050535">
    <property type="entry name" value="DNA_Repair-Maintenance_Comp"/>
</dbReference>
<comment type="similarity">
    <text evidence="1 8">Belongs to the SbcD family.</text>
</comment>
<proteinExistence type="inferred from homology"/>
<evidence type="ECO:0000259" key="10">
    <source>
        <dbReference type="Pfam" id="PF12320"/>
    </source>
</evidence>
<evidence type="ECO:0000313" key="12">
    <source>
        <dbReference type="Proteomes" id="UP000198855"/>
    </source>
</evidence>
<evidence type="ECO:0000256" key="3">
    <source>
        <dbReference type="ARBA" id="ARBA00013365"/>
    </source>
</evidence>
<evidence type="ECO:0000256" key="5">
    <source>
        <dbReference type="ARBA" id="ARBA00022801"/>
    </source>
</evidence>
<evidence type="ECO:0000256" key="4">
    <source>
        <dbReference type="ARBA" id="ARBA00022722"/>
    </source>
</evidence>
<dbReference type="Pfam" id="PF12320">
    <property type="entry name" value="SbcD_C"/>
    <property type="match status" value="1"/>
</dbReference>
<dbReference type="STRING" id="1045775.SAMN05216378_2728"/>
<keyword evidence="5 8" id="KW-0378">Hydrolase</keyword>
<protein>
    <recommendedName>
        <fullName evidence="3 8">Nuclease SbcCD subunit D</fullName>
    </recommendedName>
</protein>
<dbReference type="InterPro" id="IPR029052">
    <property type="entry name" value="Metallo-depent_PP-like"/>
</dbReference>
<evidence type="ECO:0000256" key="8">
    <source>
        <dbReference type="RuleBase" id="RU363069"/>
    </source>
</evidence>
<sequence>MKAKSEYMYGYGYESTRVVEGNVHRVKFYHTADWHLGKLVQGVYMTEDQRYVLEQFVRAVEEERPDAVIIAGDLYDRAIPPTEAVDLLDELLEKIVVGLDTPVLAISGNHDSPDRIDFGTAMMESRGLHIAGRLRPELKPVVLKDAEGEVHVHLVPYADPAQVRLTFEDETIRTHDEAMRAITGRIAAQMDPAARHIAVGHAFVTATGAAEPNTSDSERPLSIGGAEHVRAEYFAPFHYTALGHLHQAHFVGSEKIRYAGSPLKYSISEEHHNKGYLVVEMDGDGNVAIEKRELKPLRDMRRIAGPIEEIETHPVCEDYVFVTLLNDNPVLFPMEKVRAVYPNALHVERRVTAVRGAGEEAGSSEEAVRRSEADPISLFESFYMEVKGVPLDEPKKRLFTDTFGGLLREEGEAG</sequence>
<dbReference type="InterPro" id="IPR004843">
    <property type="entry name" value="Calcineurin-like_PHP"/>
</dbReference>
<comment type="function">
    <text evidence="8">SbcCD cleaves DNA hairpin structures. These structures can inhibit DNA replication and are intermediates in certain DNA recombination reactions. The complex acts as a 3'-&gt;5' double strand exonuclease that can open hairpins. It also has a 5' single-strand endonuclease activity.</text>
</comment>
<dbReference type="InterPro" id="IPR004593">
    <property type="entry name" value="SbcD"/>
</dbReference>
<keyword evidence="8" id="KW-0235">DNA replication</keyword>
<dbReference type="CDD" id="cd00840">
    <property type="entry name" value="MPP_Mre11_N"/>
    <property type="match status" value="1"/>
</dbReference>
<dbReference type="PANTHER" id="PTHR30337">
    <property type="entry name" value="COMPONENT OF ATP-DEPENDENT DSDNA EXONUCLEASE"/>
    <property type="match status" value="1"/>
</dbReference>
<dbReference type="GO" id="GO:0006310">
    <property type="term" value="P:DNA recombination"/>
    <property type="evidence" value="ECO:0007669"/>
    <property type="project" value="UniProtKB-KW"/>
</dbReference>
<dbReference type="InterPro" id="IPR026843">
    <property type="entry name" value="SbcD_C"/>
</dbReference>
<dbReference type="InterPro" id="IPR041796">
    <property type="entry name" value="Mre11_N"/>
</dbReference>
<feature type="domain" description="Calcineurin-like phosphoesterase" evidence="9">
    <location>
        <begin position="27"/>
        <end position="118"/>
    </location>
</feature>
<evidence type="ECO:0000313" key="11">
    <source>
        <dbReference type="EMBL" id="SFE21036.1"/>
    </source>
</evidence>
<accession>A0A1I1YNC0</accession>
<dbReference type="NCBIfam" id="TIGR00619">
    <property type="entry name" value="sbcd"/>
    <property type="match status" value="1"/>
</dbReference>
<evidence type="ECO:0000259" key="9">
    <source>
        <dbReference type="Pfam" id="PF00149"/>
    </source>
</evidence>
<evidence type="ECO:0000256" key="7">
    <source>
        <dbReference type="ARBA" id="ARBA00023172"/>
    </source>
</evidence>
<dbReference type="Gene3D" id="3.60.21.10">
    <property type="match status" value="1"/>
</dbReference>
<keyword evidence="7 8" id="KW-0233">DNA recombination</keyword>
<dbReference type="SUPFAM" id="SSF56300">
    <property type="entry name" value="Metallo-dependent phosphatases"/>
    <property type="match status" value="1"/>
</dbReference>
<keyword evidence="6 8" id="KW-0269">Exonuclease</keyword>
<dbReference type="PANTHER" id="PTHR30337:SF0">
    <property type="entry name" value="NUCLEASE SBCCD SUBUNIT D"/>
    <property type="match status" value="1"/>
</dbReference>
<name>A0A1I1YNC0_9BACL</name>